<gene>
    <name evidence="2" type="ORF">C5C40_06230</name>
</gene>
<dbReference type="Proteomes" id="UP000239698">
    <property type="component" value="Unassembled WGS sequence"/>
</dbReference>
<sequence length="287" mass="30609">MIERGVLAVGDTADRWLESHGYLVSPESRAGRLAADVVHSEGLTVARIWHSFSHLISCAAGTVHDLVLVLVLEGTVQVESSSERFTIEKGEGYLRPSSIEVALETRGSTATIEILLGAGFERRFGLTARWEAAPLSATGAVRFLTASSNAVFSACTAAGPGWQLWLLALEAAAAGTLLEAGASLPMTSPAEAALVQHAQRIIREHCTSPQLTVSALAARVSISERRLFEAFAAAGTTPRAEIERTRLAIVRRLSAGSCAGHVDWDELARRSGFRSGRSLRAALRNRA</sequence>
<comment type="caution">
    <text evidence="2">The sequence shown here is derived from an EMBL/GenBank/DDBJ whole genome shotgun (WGS) entry which is preliminary data.</text>
</comment>
<evidence type="ECO:0000313" key="3">
    <source>
        <dbReference type="Proteomes" id="UP000239698"/>
    </source>
</evidence>
<accession>A0ABX5ACF1</accession>
<proteinExistence type="predicted"/>
<dbReference type="RefSeq" id="WP_104248865.1">
    <property type="nucleotide sequence ID" value="NZ_PSUD01000011.1"/>
</dbReference>
<dbReference type="EMBL" id="PSVT01000009">
    <property type="protein sequence ID" value="PPH77784.1"/>
    <property type="molecule type" value="Genomic_DNA"/>
</dbReference>
<evidence type="ECO:0000313" key="2">
    <source>
        <dbReference type="EMBL" id="PPH77784.1"/>
    </source>
</evidence>
<organism evidence="2 3">
    <name type="scientific">Rathayibacter rathayi</name>
    <name type="common">Corynebacterium rathayi</name>
    <dbReference type="NCBI Taxonomy" id="33887"/>
    <lineage>
        <taxon>Bacteria</taxon>
        <taxon>Bacillati</taxon>
        <taxon>Actinomycetota</taxon>
        <taxon>Actinomycetes</taxon>
        <taxon>Micrococcales</taxon>
        <taxon>Microbacteriaceae</taxon>
        <taxon>Rathayibacter</taxon>
    </lineage>
</organism>
<dbReference type="InterPro" id="IPR018060">
    <property type="entry name" value="HTH_AraC"/>
</dbReference>
<evidence type="ECO:0000259" key="1">
    <source>
        <dbReference type="PROSITE" id="PS01124"/>
    </source>
</evidence>
<dbReference type="PROSITE" id="PS01124">
    <property type="entry name" value="HTH_ARAC_FAMILY_2"/>
    <property type="match status" value="1"/>
</dbReference>
<reference evidence="2 3" key="1">
    <citation type="submission" date="2018-02" db="EMBL/GenBank/DDBJ databases">
        <title>Bacteriophage NCPPB3778 and a type I-E CRISPR drive the evolution of the US Biological Select Agent, Rathayibacter toxicus.</title>
        <authorList>
            <person name="Davis E.W.II."/>
            <person name="Tabima J.F."/>
            <person name="Weisberg A.J."/>
            <person name="Lopes L.D."/>
            <person name="Wiseman M.S."/>
            <person name="Wiseman M.S."/>
            <person name="Pupko T."/>
            <person name="Belcher M.S."/>
            <person name="Sechler A.J."/>
            <person name="Tancos M.A."/>
            <person name="Schroeder B.K."/>
            <person name="Murray T.D."/>
            <person name="Luster D.G."/>
            <person name="Schneider W.L."/>
            <person name="Rogers E."/>
            <person name="Andreote F.D."/>
            <person name="Grunwald N.J."/>
            <person name="Putnam M.L."/>
            <person name="Chang J.H."/>
        </authorList>
    </citation>
    <scope>NUCLEOTIDE SEQUENCE [LARGE SCALE GENOMIC DNA]</scope>
    <source>
        <strain evidence="2 3">AY1D6</strain>
    </source>
</reference>
<keyword evidence="3" id="KW-1185">Reference proteome</keyword>
<protein>
    <recommendedName>
        <fullName evidence="1">HTH araC/xylS-type domain-containing protein</fullName>
    </recommendedName>
</protein>
<feature type="domain" description="HTH araC/xylS-type" evidence="1">
    <location>
        <begin position="196"/>
        <end position="287"/>
    </location>
</feature>
<name>A0ABX5ACF1_RATRA</name>
<dbReference type="Gene3D" id="1.10.10.60">
    <property type="entry name" value="Homeodomain-like"/>
    <property type="match status" value="1"/>
</dbReference>